<dbReference type="AlphaFoldDB" id="A0A455UF31"/>
<proteinExistence type="predicted"/>
<feature type="transmembrane region" description="Helical" evidence="1">
    <location>
        <begin position="58"/>
        <end position="74"/>
    </location>
</feature>
<name>A0A455UF31_9GAMM</name>
<protein>
    <recommendedName>
        <fullName evidence="4">Amino acid permease/ SLC12A domain-containing protein</fullName>
    </recommendedName>
</protein>
<evidence type="ECO:0000313" key="3">
    <source>
        <dbReference type="Proteomes" id="UP000320231"/>
    </source>
</evidence>
<accession>A0A455UF31</accession>
<keyword evidence="1" id="KW-0812">Transmembrane</keyword>
<keyword evidence="1" id="KW-0472">Membrane</keyword>
<feature type="transmembrane region" description="Helical" evidence="1">
    <location>
        <begin position="33"/>
        <end position="52"/>
    </location>
</feature>
<gene>
    <name evidence="2" type="ORF">HSBAA_61160</name>
</gene>
<sequence>MARTNHELETHFRDKVPSPPQGRGRFKWYGPGLLWMLSAVGTGSILFTPRVASAYEYQLLWILLVVVLFMWVMIREMARYSIVSGHTMLEGMHSLGGPRDWAVWVILYLSCLPRG</sequence>
<dbReference type="Proteomes" id="UP000320231">
    <property type="component" value="Chromosome"/>
</dbReference>
<dbReference type="KEGG" id="hsr:HSBAA_61160"/>
<evidence type="ECO:0000313" key="2">
    <source>
        <dbReference type="EMBL" id="BBI64810.1"/>
    </source>
</evidence>
<evidence type="ECO:0008006" key="4">
    <source>
        <dbReference type="Google" id="ProtNLM"/>
    </source>
</evidence>
<organism evidence="2 3">
    <name type="scientific">Vreelandella sulfidaeris</name>
    <dbReference type="NCBI Taxonomy" id="115553"/>
    <lineage>
        <taxon>Bacteria</taxon>
        <taxon>Pseudomonadati</taxon>
        <taxon>Pseudomonadota</taxon>
        <taxon>Gammaproteobacteria</taxon>
        <taxon>Oceanospirillales</taxon>
        <taxon>Halomonadaceae</taxon>
        <taxon>Vreelandella</taxon>
    </lineage>
</organism>
<evidence type="ECO:0000256" key="1">
    <source>
        <dbReference type="SAM" id="Phobius"/>
    </source>
</evidence>
<dbReference type="EMBL" id="AP019514">
    <property type="protein sequence ID" value="BBI64810.1"/>
    <property type="molecule type" value="Genomic_DNA"/>
</dbReference>
<reference evidence="2 3" key="1">
    <citation type="journal article" date="2019" name="Microbiol. Resour. Announc.">
        <title>Complete Genome Sequence of Halomonas sulfidaeris Strain Esulfide1 Isolated from a Metal Sulfide Rock at a Depth of 2,200 Meters, Obtained Using Nanopore Sequencing.</title>
        <authorList>
            <person name="Saito M."/>
            <person name="Nishigata A."/>
            <person name="Galipon J."/>
            <person name="Arakawa K."/>
        </authorList>
    </citation>
    <scope>NUCLEOTIDE SEQUENCE [LARGE SCALE GENOMIC DNA]</scope>
    <source>
        <strain evidence="2 3">ATCC BAA-803</strain>
    </source>
</reference>
<keyword evidence="1" id="KW-1133">Transmembrane helix</keyword>